<keyword evidence="9 13" id="KW-1133">Transmembrane helix</keyword>
<dbReference type="InterPro" id="IPR045260">
    <property type="entry name" value="Sec12-like"/>
</dbReference>
<dbReference type="SMART" id="SM00320">
    <property type="entry name" value="WD40"/>
    <property type="match status" value="3"/>
</dbReference>
<evidence type="ECO:0000256" key="9">
    <source>
        <dbReference type="ARBA" id="ARBA00022989"/>
    </source>
</evidence>
<evidence type="ECO:0000313" key="14">
    <source>
        <dbReference type="EMBL" id="GBG24463.1"/>
    </source>
</evidence>
<dbReference type="EMBL" id="BEYU01000006">
    <property type="protein sequence ID" value="GBG24463.1"/>
    <property type="molecule type" value="Genomic_DNA"/>
</dbReference>
<keyword evidence="15" id="KW-1185">Reference proteome</keyword>
<dbReference type="GO" id="GO:0005789">
    <property type="term" value="C:endoplasmic reticulum membrane"/>
    <property type="evidence" value="ECO:0007669"/>
    <property type="project" value="UniProtKB-SubCell"/>
</dbReference>
<feature type="transmembrane region" description="Helical" evidence="13">
    <location>
        <begin position="461"/>
        <end position="482"/>
    </location>
</feature>
<dbReference type="GO" id="GO:0003400">
    <property type="term" value="P:regulation of COPII vesicle coating"/>
    <property type="evidence" value="ECO:0007669"/>
    <property type="project" value="TreeGrafter"/>
</dbReference>
<dbReference type="PROSITE" id="PS50294">
    <property type="entry name" value="WD_REPEATS_REGION"/>
    <property type="match status" value="1"/>
</dbReference>
<evidence type="ECO:0000256" key="2">
    <source>
        <dbReference type="ARBA" id="ARBA00022448"/>
    </source>
</evidence>
<evidence type="ECO:0000256" key="6">
    <source>
        <dbReference type="ARBA" id="ARBA00022824"/>
    </source>
</evidence>
<dbReference type="InterPro" id="IPR019775">
    <property type="entry name" value="WD40_repeat_CS"/>
</dbReference>
<evidence type="ECO:0000256" key="12">
    <source>
        <dbReference type="SAM" id="MobiDB-lite"/>
    </source>
</evidence>
<dbReference type="InParanoid" id="A0A2R5G7L3"/>
<keyword evidence="4 13" id="KW-0812">Transmembrane</keyword>
<dbReference type="GO" id="GO:0015031">
    <property type="term" value="P:protein transport"/>
    <property type="evidence" value="ECO:0007669"/>
    <property type="project" value="UniProtKB-KW"/>
</dbReference>
<dbReference type="AlphaFoldDB" id="A0A2R5G7L3"/>
<dbReference type="SUPFAM" id="SSF50978">
    <property type="entry name" value="WD40 repeat-like"/>
    <property type="match status" value="1"/>
</dbReference>
<dbReference type="PROSITE" id="PS00678">
    <property type="entry name" value="WD_REPEATS_1"/>
    <property type="match status" value="1"/>
</dbReference>
<dbReference type="InterPro" id="IPR015943">
    <property type="entry name" value="WD40/YVTN_repeat-like_dom_sf"/>
</dbReference>
<proteinExistence type="predicted"/>
<evidence type="ECO:0000256" key="1">
    <source>
        <dbReference type="ARBA" id="ARBA00004389"/>
    </source>
</evidence>
<gene>
    <name evidence="14" type="ORF">FCC1311_006812</name>
</gene>
<accession>A0A2R5G7L3</accession>
<keyword evidence="2" id="KW-0813">Transport</keyword>
<feature type="compositionally biased region" description="Acidic residues" evidence="12">
    <location>
        <begin position="248"/>
        <end position="263"/>
    </location>
</feature>
<evidence type="ECO:0000256" key="7">
    <source>
        <dbReference type="ARBA" id="ARBA00022892"/>
    </source>
</evidence>
<reference evidence="14 15" key="1">
    <citation type="submission" date="2017-12" db="EMBL/GenBank/DDBJ databases">
        <title>Sequencing, de novo assembly and annotation of complete genome of a new Thraustochytrid species, strain FCC1311.</title>
        <authorList>
            <person name="Sedici K."/>
            <person name="Godart F."/>
            <person name="Aiese Cigliano R."/>
            <person name="Sanseverino W."/>
            <person name="Barakat M."/>
            <person name="Ortet P."/>
            <person name="Marechal E."/>
            <person name="Cagnac O."/>
            <person name="Amato A."/>
        </authorList>
    </citation>
    <scope>NUCLEOTIDE SEQUENCE [LARGE SCALE GENOMIC DNA]</scope>
</reference>
<sequence>MGKQHVNAAVKFPVFAISDGAIEVRSADEEKNKDDAPQKVLLNVGGGGAARSGVGNFITGFALEHNEQNDPCIKQRFAFNTGLRLCTTVDVAPNMELVASSLEGGCLMLRYDKEARELQEIGFFDTDVPIDDSTPPCQNVARFCPTDSTLLATGGDDTTAGLWKVTVTAKVQEKERGEDTADSPKAPASAKIEEKGVELQHGPGTDEPSKEKEQDQQPDASADDAAQDTSTEPPTPVPETESETPATETDEKEAAASEEEDEGSAYTLSVERKLNLVGHSKGIKDLHFSPSGKLLVTASGDNTCRIWNVADGKVLQIIPSDQAAGMVFRRCRFLTDDRLLTLQAKPGRGGNSFIVEFVRDASASSPRQWVLRKSARVLKGLATTMHVHPPMISVADAAGGLTLHDFESLRNLAHMDEVHSLPVTGLSALPNPADSSKHYVVTGSMDKTMAMIPGEAARVSWFMRILVPLLLVLLVIFVRVALFSDSADVDGSHSEL</sequence>
<evidence type="ECO:0000256" key="13">
    <source>
        <dbReference type="SAM" id="Phobius"/>
    </source>
</evidence>
<keyword evidence="3 11" id="KW-0853">WD repeat</keyword>
<organism evidence="14 15">
    <name type="scientific">Hondaea fermentalgiana</name>
    <dbReference type="NCBI Taxonomy" id="2315210"/>
    <lineage>
        <taxon>Eukaryota</taxon>
        <taxon>Sar</taxon>
        <taxon>Stramenopiles</taxon>
        <taxon>Bigyra</taxon>
        <taxon>Labyrinthulomycetes</taxon>
        <taxon>Thraustochytrida</taxon>
        <taxon>Thraustochytriidae</taxon>
        <taxon>Hondaea</taxon>
    </lineage>
</organism>
<evidence type="ECO:0000256" key="4">
    <source>
        <dbReference type="ARBA" id="ARBA00022692"/>
    </source>
</evidence>
<dbReference type="InterPro" id="IPR001680">
    <property type="entry name" value="WD40_rpt"/>
</dbReference>
<keyword evidence="10 13" id="KW-0472">Membrane</keyword>
<dbReference type="GO" id="GO:0006888">
    <property type="term" value="P:endoplasmic reticulum to Golgi vesicle-mediated transport"/>
    <property type="evidence" value="ECO:0007669"/>
    <property type="project" value="TreeGrafter"/>
</dbReference>
<feature type="repeat" description="WD" evidence="11">
    <location>
        <begin position="276"/>
        <end position="317"/>
    </location>
</feature>
<protein>
    <submittedName>
        <fullName evidence="14">WD repeat protein</fullName>
    </submittedName>
</protein>
<dbReference type="Gene3D" id="2.130.10.10">
    <property type="entry name" value="YVTN repeat-like/Quinoprotein amine dehydrogenase"/>
    <property type="match status" value="1"/>
</dbReference>
<dbReference type="PANTHER" id="PTHR23284:SF0">
    <property type="entry name" value="PROLACTIN REGULATORY ELEMENT-BINDING PROTEIN"/>
    <property type="match status" value="1"/>
</dbReference>
<evidence type="ECO:0000256" key="11">
    <source>
        <dbReference type="PROSITE-ProRule" id="PRU00221"/>
    </source>
</evidence>
<comment type="caution">
    <text evidence="14">The sequence shown here is derived from an EMBL/GenBank/DDBJ whole genome shotgun (WGS) entry which is preliminary data.</text>
</comment>
<dbReference type="GO" id="GO:0005085">
    <property type="term" value="F:guanyl-nucleotide exchange factor activity"/>
    <property type="evidence" value="ECO:0007669"/>
    <property type="project" value="InterPro"/>
</dbReference>
<dbReference type="PROSITE" id="PS50082">
    <property type="entry name" value="WD_REPEATS_2"/>
    <property type="match status" value="1"/>
</dbReference>
<dbReference type="Pfam" id="PF00400">
    <property type="entry name" value="WD40"/>
    <property type="match status" value="1"/>
</dbReference>
<evidence type="ECO:0000256" key="10">
    <source>
        <dbReference type="ARBA" id="ARBA00023136"/>
    </source>
</evidence>
<evidence type="ECO:0000256" key="3">
    <source>
        <dbReference type="ARBA" id="ARBA00022574"/>
    </source>
</evidence>
<dbReference type="PANTHER" id="PTHR23284">
    <property type="entry name" value="PROLACTIN REGULATORY ELEMENT BINDING PROTEIN"/>
    <property type="match status" value="1"/>
</dbReference>
<evidence type="ECO:0000256" key="8">
    <source>
        <dbReference type="ARBA" id="ARBA00022927"/>
    </source>
</evidence>
<evidence type="ECO:0000256" key="5">
    <source>
        <dbReference type="ARBA" id="ARBA00022737"/>
    </source>
</evidence>
<keyword evidence="7" id="KW-0931">ER-Golgi transport</keyword>
<comment type="subcellular location">
    <subcellularLocation>
        <location evidence="1">Endoplasmic reticulum membrane</location>
        <topology evidence="1">Single-pass membrane protein</topology>
    </subcellularLocation>
</comment>
<feature type="region of interest" description="Disordered" evidence="12">
    <location>
        <begin position="172"/>
        <end position="267"/>
    </location>
</feature>
<evidence type="ECO:0000313" key="15">
    <source>
        <dbReference type="Proteomes" id="UP000241890"/>
    </source>
</evidence>
<dbReference type="OrthoDB" id="71156at2759"/>
<keyword evidence="8" id="KW-0653">Protein transport</keyword>
<name>A0A2R5G7L3_9STRA</name>
<dbReference type="Proteomes" id="UP000241890">
    <property type="component" value="Unassembled WGS sequence"/>
</dbReference>
<dbReference type="InterPro" id="IPR036322">
    <property type="entry name" value="WD40_repeat_dom_sf"/>
</dbReference>
<keyword evidence="5" id="KW-0677">Repeat</keyword>
<keyword evidence="6" id="KW-0256">Endoplasmic reticulum</keyword>